<accession>A0ABU5HEB0</accession>
<evidence type="ECO:0000313" key="3">
    <source>
        <dbReference type="Proteomes" id="UP001291309"/>
    </source>
</evidence>
<keyword evidence="2" id="KW-0808">Transferase</keyword>
<dbReference type="PANTHER" id="PTHR43861:SF1">
    <property type="entry name" value="TRANS-ACONITATE 2-METHYLTRANSFERASE"/>
    <property type="match status" value="1"/>
</dbReference>
<dbReference type="EC" id="2.1.1.-" evidence="2"/>
<reference evidence="2 3" key="1">
    <citation type="submission" date="2023-12" db="EMBL/GenBank/DDBJ databases">
        <title>the genome sequence of Hyalangium sp. s54d21.</title>
        <authorList>
            <person name="Zhang X."/>
        </authorList>
    </citation>
    <scope>NUCLEOTIDE SEQUENCE [LARGE SCALE GENOMIC DNA]</scope>
    <source>
        <strain evidence="3">s54d21</strain>
    </source>
</reference>
<dbReference type="EMBL" id="JAXIVS010000013">
    <property type="protein sequence ID" value="MDY7231132.1"/>
    <property type="molecule type" value="Genomic_DNA"/>
</dbReference>
<evidence type="ECO:0000313" key="2">
    <source>
        <dbReference type="EMBL" id="MDY7231132.1"/>
    </source>
</evidence>
<dbReference type="GO" id="GO:0008168">
    <property type="term" value="F:methyltransferase activity"/>
    <property type="evidence" value="ECO:0007669"/>
    <property type="project" value="UniProtKB-KW"/>
</dbReference>
<proteinExistence type="predicted"/>
<dbReference type="Proteomes" id="UP001291309">
    <property type="component" value="Unassembled WGS sequence"/>
</dbReference>
<organism evidence="2 3">
    <name type="scientific">Hyalangium rubrum</name>
    <dbReference type="NCBI Taxonomy" id="3103134"/>
    <lineage>
        <taxon>Bacteria</taxon>
        <taxon>Pseudomonadati</taxon>
        <taxon>Myxococcota</taxon>
        <taxon>Myxococcia</taxon>
        <taxon>Myxococcales</taxon>
        <taxon>Cystobacterineae</taxon>
        <taxon>Archangiaceae</taxon>
        <taxon>Hyalangium</taxon>
    </lineage>
</organism>
<dbReference type="InterPro" id="IPR001077">
    <property type="entry name" value="COMT_C"/>
</dbReference>
<dbReference type="CDD" id="cd02440">
    <property type="entry name" value="AdoMet_MTases"/>
    <property type="match status" value="1"/>
</dbReference>
<evidence type="ECO:0000259" key="1">
    <source>
        <dbReference type="Pfam" id="PF00891"/>
    </source>
</evidence>
<feature type="domain" description="O-methyltransferase C-terminal" evidence="1">
    <location>
        <begin position="42"/>
        <end position="162"/>
    </location>
</feature>
<comment type="caution">
    <text evidence="2">The sequence shown here is derived from an EMBL/GenBank/DDBJ whole genome shotgun (WGS) entry which is preliminary data.</text>
</comment>
<dbReference type="PANTHER" id="PTHR43861">
    <property type="entry name" value="TRANS-ACONITATE 2-METHYLTRANSFERASE-RELATED"/>
    <property type="match status" value="1"/>
</dbReference>
<dbReference type="Pfam" id="PF00891">
    <property type="entry name" value="Methyltransf_2"/>
    <property type="match status" value="1"/>
</dbReference>
<dbReference type="SUPFAM" id="SSF53335">
    <property type="entry name" value="S-adenosyl-L-methionine-dependent methyltransferases"/>
    <property type="match status" value="1"/>
</dbReference>
<dbReference type="RefSeq" id="WP_321549842.1">
    <property type="nucleotide sequence ID" value="NZ_JAXIVS010000013.1"/>
</dbReference>
<name>A0ABU5HEB0_9BACT</name>
<dbReference type="GO" id="GO:0032259">
    <property type="term" value="P:methylation"/>
    <property type="evidence" value="ECO:0007669"/>
    <property type="project" value="UniProtKB-KW"/>
</dbReference>
<gene>
    <name evidence="2" type="ORF">SYV04_32385</name>
</gene>
<dbReference type="InterPro" id="IPR029063">
    <property type="entry name" value="SAM-dependent_MTases_sf"/>
</dbReference>
<keyword evidence="3" id="KW-1185">Reference proteome</keyword>
<keyword evidence="2" id="KW-0489">Methyltransferase</keyword>
<protein>
    <submittedName>
        <fullName evidence="2">Class I SAM-dependent methyltransferase</fullName>
        <ecNumber evidence="2">2.1.1.-</ecNumber>
    </submittedName>
</protein>
<dbReference type="Gene3D" id="3.40.50.150">
    <property type="entry name" value="Vaccinia Virus protein VP39"/>
    <property type="match status" value="1"/>
</dbReference>
<sequence>MSHSVQAHLDVAPAAYDVAIRKFIPHYEEMLSRAVETLAGLVSPKAHILDLGAGTGAFSQEVAARMPEASLTLLDADPAMLEQARGRLASLGGRAKFLRGSFFDPLPACEAAIASLALHHVHDLSEKRRLYGNIRATLPTGGVLVNVDITLATAPALEKLTRTGWAAHLVACGDTEAEAYARFDAWAQEDRYFSVTEELDALQSAGFAHIDVLWRRGPGTVLLAVA</sequence>